<name>A0A857C328_9HYPH</name>
<proteinExistence type="predicted"/>
<evidence type="ECO:0000313" key="1">
    <source>
        <dbReference type="EMBL" id="QGZ33225.1"/>
    </source>
</evidence>
<dbReference type="Pfam" id="PF11731">
    <property type="entry name" value="Cdd1"/>
    <property type="match status" value="1"/>
</dbReference>
<dbReference type="InterPro" id="IPR021725">
    <property type="entry name" value="Cdd1"/>
</dbReference>
<protein>
    <submittedName>
        <fullName evidence="1">Pathogenicity locus</fullName>
    </submittedName>
</protein>
<accession>A0A857C328</accession>
<dbReference type="OrthoDB" id="7173324at2"/>
<evidence type="ECO:0000313" key="2">
    <source>
        <dbReference type="Proteomes" id="UP000435648"/>
    </source>
</evidence>
<dbReference type="Proteomes" id="UP000435648">
    <property type="component" value="Chromosome"/>
</dbReference>
<organism evidence="1 2">
    <name type="scientific">Stappia indica</name>
    <dbReference type="NCBI Taxonomy" id="538381"/>
    <lineage>
        <taxon>Bacteria</taxon>
        <taxon>Pseudomonadati</taxon>
        <taxon>Pseudomonadota</taxon>
        <taxon>Alphaproteobacteria</taxon>
        <taxon>Hyphomicrobiales</taxon>
        <taxon>Stappiaceae</taxon>
        <taxon>Stappia</taxon>
    </lineage>
</organism>
<dbReference type="RefSeq" id="WP_158192250.1">
    <property type="nucleotide sequence ID" value="NZ_CP046908.1"/>
</dbReference>
<gene>
    <name evidence="1" type="ORF">GH266_01105</name>
</gene>
<dbReference type="AlphaFoldDB" id="A0A857C328"/>
<dbReference type="KEGG" id="siw:GH266_01105"/>
<sequence length="161" mass="17928">MSAPARDPRAFKTAAPQLPLRPQERTALRRARIRLRDTAWTPPEQFAAETGIPLDRCRMLSALARFQSLGSVGPSLAADIWALGYRSFDDLAKADPAEMYMAFTARVGRPVDPCVEDVFRCAVAQVRDPDLPAEARNWWYWLPYRGTSVAAVPGETTPPRS</sequence>
<dbReference type="EMBL" id="CP046908">
    <property type="protein sequence ID" value="QGZ33225.1"/>
    <property type="molecule type" value="Genomic_DNA"/>
</dbReference>
<reference evidence="1 2" key="1">
    <citation type="submission" date="2019-12" db="EMBL/GenBank/DDBJ databases">
        <title>The genome of Stappia indica PHM037.</title>
        <authorList>
            <person name="Kacar D."/>
            <person name="Galan B."/>
            <person name="Canedo L."/>
            <person name="Rodriguez P."/>
            <person name="de la Calle F."/>
            <person name="Garcia J.L."/>
        </authorList>
    </citation>
    <scope>NUCLEOTIDE SEQUENCE [LARGE SCALE GENOMIC DNA]</scope>
    <source>
        <strain evidence="1 2">PHM037</strain>
    </source>
</reference>